<keyword evidence="3" id="KW-1185">Reference proteome</keyword>
<accession>A0A166I9M9</accession>
<reference evidence="2 3" key="1">
    <citation type="submission" date="2015-08" db="EMBL/GenBank/DDBJ databases">
        <title>Draft Genome Sequence of Rathayibacter sp. Strain VKM Ac-2596 Isolated from Leaf Gall Induced by Plant-Parasitic Nematodes.</title>
        <authorList>
            <person name="Vasilenko O.V."/>
            <person name="Starodumova I.P."/>
            <person name="Tarlachkov S.V."/>
            <person name="Dorofeeva L.V."/>
            <person name="Evtushenko L.I."/>
        </authorList>
    </citation>
    <scope>NUCLEOTIDE SEQUENCE [LARGE SCALE GENOMIC DNA]</scope>
    <source>
        <strain evidence="2 3">VKM Ac-2596</strain>
    </source>
</reference>
<evidence type="ECO:0000313" key="3">
    <source>
        <dbReference type="Proteomes" id="UP000076717"/>
    </source>
</evidence>
<gene>
    <name evidence="2" type="ORF">ACH61_00856</name>
</gene>
<feature type="region of interest" description="Disordered" evidence="1">
    <location>
        <begin position="91"/>
        <end position="116"/>
    </location>
</feature>
<proteinExistence type="predicted"/>
<feature type="region of interest" description="Disordered" evidence="1">
    <location>
        <begin position="24"/>
        <end position="47"/>
    </location>
</feature>
<protein>
    <submittedName>
        <fullName evidence="2">Uncharacterized protein</fullName>
    </submittedName>
</protein>
<organism evidence="2 3">
    <name type="scientific">Rathayibacter tanaceti</name>
    <dbReference type="NCBI Taxonomy" id="1671680"/>
    <lineage>
        <taxon>Bacteria</taxon>
        <taxon>Bacillati</taxon>
        <taxon>Actinomycetota</taxon>
        <taxon>Actinomycetes</taxon>
        <taxon>Micrococcales</taxon>
        <taxon>Microbacteriaceae</taxon>
        <taxon>Rathayibacter</taxon>
    </lineage>
</organism>
<evidence type="ECO:0000313" key="2">
    <source>
        <dbReference type="EMBL" id="KZX22002.1"/>
    </source>
</evidence>
<evidence type="ECO:0000256" key="1">
    <source>
        <dbReference type="SAM" id="MobiDB-lite"/>
    </source>
</evidence>
<feature type="compositionally biased region" description="Polar residues" evidence="1">
    <location>
        <begin position="91"/>
        <end position="103"/>
    </location>
</feature>
<dbReference type="Proteomes" id="UP000076717">
    <property type="component" value="Unassembled WGS sequence"/>
</dbReference>
<sequence>MEHRVRLRPGDDSAQAGRVAEVALEGADSGRQGGGIGPAHERGDFPAVGEQGLDEVAPVLSARSGDESCGHDYLISADCSARSFSTIIDTSSGNETFGSQPRTSRAFAGSPMRRSTSAGRMNAGFWVT</sequence>
<dbReference type="EMBL" id="LIIN01000018">
    <property type="protein sequence ID" value="KZX22002.1"/>
    <property type="molecule type" value="Genomic_DNA"/>
</dbReference>
<dbReference type="AlphaFoldDB" id="A0A166I9M9"/>
<name>A0A166I9M9_9MICO</name>
<comment type="caution">
    <text evidence="2">The sequence shown here is derived from an EMBL/GenBank/DDBJ whole genome shotgun (WGS) entry which is preliminary data.</text>
</comment>